<protein>
    <recommendedName>
        <fullName evidence="3">Octanoyl-[GcvH]:protein N-octanoyltransferase</fullName>
        <ecNumber evidence="3">2.3.1.204</ecNumber>
    </recommendedName>
    <alternativeName>
        <fullName evidence="3">Octanoyl-[GcvH]:E2 amidotransferase</fullName>
    </alternativeName>
</protein>
<organism evidence="5 6">
    <name type="scientific">Atopococcus tabaci</name>
    <dbReference type="NCBI Taxonomy" id="269774"/>
    <lineage>
        <taxon>Bacteria</taxon>
        <taxon>Bacillati</taxon>
        <taxon>Bacillota</taxon>
        <taxon>Bacilli</taxon>
        <taxon>Lactobacillales</taxon>
        <taxon>Carnobacteriaceae</taxon>
        <taxon>Atopococcus</taxon>
    </lineage>
</organism>
<dbReference type="InterPro" id="IPR024897">
    <property type="entry name" value="LipL"/>
</dbReference>
<evidence type="ECO:0000256" key="1">
    <source>
        <dbReference type="ARBA" id="ARBA00022679"/>
    </source>
</evidence>
<comment type="similarity">
    <text evidence="3">Belongs to the octanoyltransferase LipL family.</text>
</comment>
<comment type="function">
    <text evidence="3">Catalyzes the amidotransfer (transamidation) of the octanoyl moiety from octanoyl-GcvH to the lipoyl domain of the E2 subunit of lipoate-dependent enzymes.</text>
</comment>
<keyword evidence="1 3" id="KW-0808">Transferase</keyword>
<keyword evidence="2 3" id="KW-0012">Acyltransferase</keyword>
<dbReference type="InterPro" id="IPR050664">
    <property type="entry name" value="Octanoyltrans_LipM/LipL"/>
</dbReference>
<keyword evidence="6" id="KW-1185">Reference proteome</keyword>
<feature type="active site" description="Acyl-thioester intermediate" evidence="3">
    <location>
        <position position="148"/>
    </location>
</feature>
<dbReference type="SUPFAM" id="SSF55681">
    <property type="entry name" value="Class II aaRS and biotin synthetases"/>
    <property type="match status" value="1"/>
</dbReference>
<dbReference type="PROSITE" id="PS51733">
    <property type="entry name" value="BPL_LPL_CATALYTIC"/>
    <property type="match status" value="1"/>
</dbReference>
<evidence type="ECO:0000259" key="4">
    <source>
        <dbReference type="PROSITE" id="PS51733"/>
    </source>
</evidence>
<keyword evidence="5" id="KW-0436">Ligase</keyword>
<proteinExistence type="inferred from homology"/>
<gene>
    <name evidence="3" type="primary">lipL</name>
    <name evidence="5" type="ORF">Q4F26_05015</name>
</gene>
<dbReference type="InterPro" id="IPR045864">
    <property type="entry name" value="aa-tRNA-synth_II/BPL/LPL"/>
</dbReference>
<feature type="domain" description="BPL/LPL catalytic" evidence="4">
    <location>
        <begin position="45"/>
        <end position="249"/>
    </location>
</feature>
<dbReference type="Gene3D" id="3.30.930.10">
    <property type="entry name" value="Bira Bifunctional Protein, Domain 2"/>
    <property type="match status" value="1"/>
</dbReference>
<evidence type="ECO:0000313" key="5">
    <source>
        <dbReference type="EMBL" id="MDO5457690.1"/>
    </source>
</evidence>
<dbReference type="HAMAP" id="MF_02119">
    <property type="entry name" value="LipL"/>
    <property type="match status" value="1"/>
</dbReference>
<dbReference type="GO" id="GO:0033819">
    <property type="term" value="F:lipoyl(octanoyl) transferase activity"/>
    <property type="evidence" value="ECO:0007669"/>
    <property type="project" value="InterPro"/>
</dbReference>
<dbReference type="GO" id="GO:0016874">
    <property type="term" value="F:ligase activity"/>
    <property type="evidence" value="ECO:0007669"/>
    <property type="project" value="UniProtKB-KW"/>
</dbReference>
<comment type="caution">
    <text evidence="5">The sequence shown here is derived from an EMBL/GenBank/DDBJ whole genome shotgun (WGS) entry which is preliminary data.</text>
</comment>
<comment type="catalytic activity">
    <reaction evidence="3">
        <text>N(6)-octanoyl-L-lysyl-[glycine-cleavage complex H protein] + L-lysyl-[lipoyl-carrier protein] = N(6)-octanoyl-L-lysyl-[lipoyl-carrier protein] + L-lysyl-[glycine-cleavage complex H protein]</text>
        <dbReference type="Rhea" id="RHEA:20213"/>
        <dbReference type="Rhea" id="RHEA-COMP:10500"/>
        <dbReference type="Rhea" id="RHEA-COMP:10501"/>
        <dbReference type="Rhea" id="RHEA-COMP:10503"/>
        <dbReference type="Rhea" id="RHEA-COMP:10504"/>
        <dbReference type="ChEBI" id="CHEBI:29969"/>
        <dbReference type="ChEBI" id="CHEBI:78809"/>
        <dbReference type="EC" id="2.3.1.204"/>
    </reaction>
</comment>
<evidence type="ECO:0000256" key="3">
    <source>
        <dbReference type="HAMAP-Rule" id="MF_02119"/>
    </source>
</evidence>
<feature type="site" description="Lowers pKa of active site Cys" evidence="3">
    <location>
        <position position="160"/>
    </location>
</feature>
<comment type="miscellaneous">
    <text evidence="3">The reaction proceeds via a thioester-linked acyl-enzyme intermediate.</text>
</comment>
<dbReference type="GO" id="GO:0009107">
    <property type="term" value="P:lipoate biosynthetic process"/>
    <property type="evidence" value="ECO:0007669"/>
    <property type="project" value="UniProtKB-UniRule"/>
</dbReference>
<dbReference type="PANTHER" id="PTHR43679">
    <property type="entry name" value="OCTANOYLTRANSFERASE LIPM-RELATED"/>
    <property type="match status" value="1"/>
</dbReference>
<sequence>MSKRHIKSISQNTTFELYDAQTMPMEDNGISHFALVDSLMNEAGRHKKSMLHFWPTKNLVFLGMQDTKLPYFSDALAIFEENKYDYIVRNSGGLGVVSDQGILNISLIIPNEDMDDISIDDGYEIMYSLVQDMFDVPVDAVEIPDSYCPGDFDLSINGQKISGISQRRRSGALAIMLYLSIEGNQNQRSHMMKDFYEEGLKGESSRWHFPDVNPDVMVNLDEALDCPVTVEKMQKNLIDSLESFGGHIKKGEYTPDILSDYEREEENMVKRNQRMLGDNFKICRG</sequence>
<name>A0AA43UCY0_9LACT</name>
<dbReference type="EC" id="2.3.1.204" evidence="3"/>
<accession>A0AA43UCY0</accession>
<comment type="pathway">
    <text evidence="3">Protein modification; protein lipoylation via endogenous pathway; protein N(6)-(lipoyl)lysine from octanoyl-[acyl-carrier-protein].</text>
</comment>
<dbReference type="Pfam" id="PF21948">
    <property type="entry name" value="LplA-B_cat"/>
    <property type="match status" value="1"/>
</dbReference>
<dbReference type="AlphaFoldDB" id="A0AA43UCY0"/>
<dbReference type="GO" id="GO:0009249">
    <property type="term" value="P:protein lipoylation"/>
    <property type="evidence" value="ECO:0007669"/>
    <property type="project" value="UniProtKB-UniRule"/>
</dbReference>
<dbReference type="InterPro" id="IPR004143">
    <property type="entry name" value="BPL_LPL_catalytic"/>
</dbReference>
<dbReference type="EMBL" id="JAUNQW010000021">
    <property type="protein sequence ID" value="MDO5457690.1"/>
    <property type="molecule type" value="Genomic_DNA"/>
</dbReference>
<dbReference type="PANTHER" id="PTHR43679:SF2">
    <property type="entry name" value="OCTANOYL-[GCVH]:PROTEIN N-OCTANOYLTRANSFERASE"/>
    <property type="match status" value="1"/>
</dbReference>
<reference evidence="5" key="1">
    <citation type="submission" date="2023-07" db="EMBL/GenBank/DDBJ databases">
        <title>Between Cages and Wild: Unraveling the Impact of Captivity on Animal Microbiomes and Antimicrobial Resistance.</title>
        <authorList>
            <person name="Schmartz G.P."/>
            <person name="Rehner J."/>
            <person name="Schuff M.J."/>
            <person name="Becker S.L."/>
            <person name="Kravczyk M."/>
            <person name="Gurevich A."/>
            <person name="Francke R."/>
            <person name="Mueller R."/>
            <person name="Keller V."/>
            <person name="Keller A."/>
        </authorList>
    </citation>
    <scope>NUCLEOTIDE SEQUENCE</scope>
    <source>
        <strain evidence="5">S39M_St_73</strain>
    </source>
</reference>
<evidence type="ECO:0000313" key="6">
    <source>
        <dbReference type="Proteomes" id="UP001171751"/>
    </source>
</evidence>
<evidence type="ECO:0000256" key="2">
    <source>
        <dbReference type="ARBA" id="ARBA00023315"/>
    </source>
</evidence>
<dbReference type="Proteomes" id="UP001171751">
    <property type="component" value="Unassembled WGS sequence"/>
</dbReference>